<evidence type="ECO:0000313" key="3">
    <source>
        <dbReference type="Proteomes" id="UP000184275"/>
    </source>
</evidence>
<feature type="domain" description="AAA-ATPase-like" evidence="1">
    <location>
        <begin position="26"/>
        <end position="223"/>
    </location>
</feature>
<dbReference type="InterPro" id="IPR012547">
    <property type="entry name" value="PDDEXK_9"/>
</dbReference>
<name>A0A1M6VTU4_9BACT</name>
<keyword evidence="3" id="KW-1185">Reference proteome</keyword>
<dbReference type="Pfam" id="PF09820">
    <property type="entry name" value="AAA-ATPase_like"/>
    <property type="match status" value="1"/>
</dbReference>
<dbReference type="Proteomes" id="UP000184275">
    <property type="component" value="Unassembled WGS sequence"/>
</dbReference>
<proteinExistence type="predicted"/>
<dbReference type="InterPro" id="IPR018631">
    <property type="entry name" value="AAA-ATPase-like_dom"/>
</dbReference>
<reference evidence="3" key="1">
    <citation type="submission" date="2016-11" db="EMBL/GenBank/DDBJ databases">
        <authorList>
            <person name="Varghese N."/>
            <person name="Submissions S."/>
        </authorList>
    </citation>
    <scope>NUCLEOTIDE SEQUENCE [LARGE SCALE GENOMIC DNA]</scope>
    <source>
        <strain evidence="3">UWOS</strain>
    </source>
</reference>
<sequence>MQAILASTQPILPFYYITIMALKRFPIGVQDFAQICENSYFYVDKTDLVYKLTHTSQYYFLSRPRRFGKSLLISTLQCYFEGRKELFAGLAMERLETEWKKHPVFKLSFAGNKFTSLKALQFTLNSMLAEFERTYGVQNRNEFEWGPRLGEILKAAYESTGMQPVVLVDEYDAPLLDSMENPELQLTLKNEMRKLFSPLKDLGGILRFVFLTGISKFSQLSIFSELNNLNVITMDDEYAAICGITKEEVFSQMQPEIRALADKNGMTHGEACEALKRKYDGYHFSKNSPDVFNPFSLINALSKQELANYWFATGTPTILTKLMSRYRVDPQPFDDGFDATLDMFDAPTETATNPIPMLYQSGYLTIKTFKRGERYVLGFPNDEVRLGFLKALMPYYAKDDVVQNDTFLMKLADTLEEGKIDDAMGQIKAFISSIPYNTTKQNENYYRALFFLIFKLCTPFVTKAEECSAAGRADAVVETDDSVYVFEFKLDGNGTAEDALAQIDSKGYLIPYTATLATDGNPKKLYKIGASFDAEKRTVGQWIIREEQ</sequence>
<evidence type="ECO:0000259" key="1">
    <source>
        <dbReference type="Pfam" id="PF09820"/>
    </source>
</evidence>
<dbReference type="PANTHER" id="PTHR34825:SF1">
    <property type="entry name" value="AAA-ATPASE-LIKE DOMAIN-CONTAINING PROTEIN"/>
    <property type="match status" value="1"/>
</dbReference>
<protein>
    <submittedName>
        <fullName evidence="2">PD-(D/E)XK nuclease superfamily protein</fullName>
    </submittedName>
</protein>
<evidence type="ECO:0000313" key="2">
    <source>
        <dbReference type="EMBL" id="SHK84765.1"/>
    </source>
</evidence>
<organism evidence="2 3">
    <name type="scientific">Fibrobacter intestinalis</name>
    <dbReference type="NCBI Taxonomy" id="28122"/>
    <lineage>
        <taxon>Bacteria</taxon>
        <taxon>Pseudomonadati</taxon>
        <taxon>Fibrobacterota</taxon>
        <taxon>Fibrobacteria</taxon>
        <taxon>Fibrobacterales</taxon>
        <taxon>Fibrobacteraceae</taxon>
        <taxon>Fibrobacter</taxon>
    </lineage>
</organism>
<dbReference type="PANTHER" id="PTHR34825">
    <property type="entry name" value="CONSERVED PROTEIN, WITH A WEAK D-GALACTARATE DEHYDRATASE/ALTRONATE HYDROLASE DOMAIN"/>
    <property type="match status" value="1"/>
</dbReference>
<accession>A0A1M6VTU4</accession>
<dbReference type="Pfam" id="PF08011">
    <property type="entry name" value="PDDEXK_9"/>
    <property type="match status" value="1"/>
</dbReference>
<dbReference type="AlphaFoldDB" id="A0A1M6VTU4"/>
<gene>
    <name evidence="2" type="ORF">SAMN05720469_12032</name>
</gene>
<dbReference type="EMBL" id="FRAW01000020">
    <property type="protein sequence ID" value="SHK84765.1"/>
    <property type="molecule type" value="Genomic_DNA"/>
</dbReference>